<keyword evidence="2" id="KW-1185">Reference proteome</keyword>
<accession>A0ABR2L8I9</accession>
<sequence length="273" mass="30909">MSEMPTTGKFITKKSEEIDGNFLNARKSFTIGASKLRIYGISAPHHGKLHIKFNKINHVVDTDSITQEFKLLFESEKIDFTTDSLDFVAIENKPVLIHCVYYLYDPPITGCTFADIELSSVYFIRLAKDILFYQNKFEFSTFGDCSSPIYLDDDFQGSLTISHCTFVKCAARDNNGNVLYCDSDVNFTFENCLFVNCGNNRSQTQSSIGCIANFTNYSFLFDIDCFSCCANEANFSGNVLFGHRKFSKCHAANIAHRIDSFEFASIFATDNFY</sequence>
<organism evidence="1 2">
    <name type="scientific">Tritrichomonas musculus</name>
    <dbReference type="NCBI Taxonomy" id="1915356"/>
    <lineage>
        <taxon>Eukaryota</taxon>
        <taxon>Metamonada</taxon>
        <taxon>Parabasalia</taxon>
        <taxon>Tritrichomonadida</taxon>
        <taxon>Tritrichomonadidae</taxon>
        <taxon>Tritrichomonas</taxon>
    </lineage>
</organism>
<evidence type="ECO:0008006" key="3">
    <source>
        <dbReference type="Google" id="ProtNLM"/>
    </source>
</evidence>
<dbReference type="Proteomes" id="UP001470230">
    <property type="component" value="Unassembled WGS sequence"/>
</dbReference>
<dbReference type="SUPFAM" id="SSF51126">
    <property type="entry name" value="Pectin lyase-like"/>
    <property type="match status" value="1"/>
</dbReference>
<dbReference type="EMBL" id="JAPFFF010000001">
    <property type="protein sequence ID" value="KAK8899663.1"/>
    <property type="molecule type" value="Genomic_DNA"/>
</dbReference>
<reference evidence="1 2" key="1">
    <citation type="submission" date="2024-04" db="EMBL/GenBank/DDBJ databases">
        <title>Tritrichomonas musculus Genome.</title>
        <authorList>
            <person name="Alves-Ferreira E."/>
            <person name="Grigg M."/>
            <person name="Lorenzi H."/>
            <person name="Galac M."/>
        </authorList>
    </citation>
    <scope>NUCLEOTIDE SEQUENCE [LARGE SCALE GENOMIC DNA]</scope>
    <source>
        <strain evidence="1 2">EAF2021</strain>
    </source>
</reference>
<gene>
    <name evidence="1" type="ORF">M9Y10_001985</name>
</gene>
<proteinExistence type="predicted"/>
<protein>
    <recommendedName>
        <fullName evidence="3">Right handed beta helix domain-containing protein</fullName>
    </recommendedName>
</protein>
<comment type="caution">
    <text evidence="1">The sequence shown here is derived from an EMBL/GenBank/DDBJ whole genome shotgun (WGS) entry which is preliminary data.</text>
</comment>
<dbReference type="InterPro" id="IPR011050">
    <property type="entry name" value="Pectin_lyase_fold/virulence"/>
</dbReference>
<evidence type="ECO:0000313" key="2">
    <source>
        <dbReference type="Proteomes" id="UP001470230"/>
    </source>
</evidence>
<evidence type="ECO:0000313" key="1">
    <source>
        <dbReference type="EMBL" id="KAK8899663.1"/>
    </source>
</evidence>
<name>A0ABR2L8I9_9EUKA</name>